<organism evidence="2 3">
    <name type="scientific">Camellia sinensis var. sinensis</name>
    <name type="common">China tea</name>
    <dbReference type="NCBI Taxonomy" id="542762"/>
    <lineage>
        <taxon>Eukaryota</taxon>
        <taxon>Viridiplantae</taxon>
        <taxon>Streptophyta</taxon>
        <taxon>Embryophyta</taxon>
        <taxon>Tracheophyta</taxon>
        <taxon>Spermatophyta</taxon>
        <taxon>Magnoliopsida</taxon>
        <taxon>eudicotyledons</taxon>
        <taxon>Gunneridae</taxon>
        <taxon>Pentapetalae</taxon>
        <taxon>asterids</taxon>
        <taxon>Ericales</taxon>
        <taxon>Theaceae</taxon>
        <taxon>Camellia</taxon>
    </lineage>
</organism>
<dbReference type="InterPro" id="IPR001611">
    <property type="entry name" value="Leu-rich_rpt"/>
</dbReference>
<sequence>MKTINNNHERMNALGVKNITTCLKAAVQHKKLRKEKQIPIEENDDDYRLSEAEDGSDTESYDSFEHEEQSKGNIANRERMYTKHRCGSRSIPVRVEKPIIFSRMGEVPSLYTLCMVAIKKEILSDDDTLPPHVYEIPSDLFDSLLTFLPPLALQKIQEQMPFKNWHDSESANDCFGNQRKRKRYLNFDAVWRTLYKSRWPGPARQNRAVNWLSKQVVEECKLTNDWQQMYWEAHLQNCLDEAAEIVLLPTFDGCIGEVRIPDTILKPIGYEEPTSCFRGDYSKLSYHCQQFGCYARCLRLQSVLCVAETCVEGLCKLLNQNRGTLKSLEFIHCKLSSTFVNTICDSLHVKDLQTHVIEHFSIKTSSFLETNQFSLPIGLASFLSSGRSLSSVSFCDNHFGQNFAKMVFSTLLDTASGISVLDLSENNISGWLSHFRWRSSSCSQSPSGIGKSLQSLSVLNLRGNNLHKDDSESLKNALAHMPTLKILDISDNPLEDEGIKSLIPYFVEMSERDSHFADLKVENCELSCNGVSQLVGVLSTLKRPLDSLSIGENGLGSKVGAPLGKFLGTGIQALDIEDIGLGSSGFLELQKEIGEDLKLAYINMSKNRGGIGSAKFLTTLIPRAPELVAVNAGYNFMPSESLSIICSTLKVAKGKLKHVDLTGNNWHDQSAVASMLDEFQINGKPIFVFPSLPASNAPYDDEP</sequence>
<feature type="region of interest" description="Disordered" evidence="1">
    <location>
        <begin position="37"/>
        <end position="73"/>
    </location>
</feature>
<evidence type="ECO:0000313" key="2">
    <source>
        <dbReference type="EMBL" id="THG16402.1"/>
    </source>
</evidence>
<feature type="compositionally biased region" description="Basic and acidic residues" evidence="1">
    <location>
        <begin position="63"/>
        <end position="73"/>
    </location>
</feature>
<dbReference type="Proteomes" id="UP000306102">
    <property type="component" value="Unassembled WGS sequence"/>
</dbReference>
<dbReference type="SMART" id="SM00368">
    <property type="entry name" value="LRR_RI"/>
    <property type="match status" value="3"/>
</dbReference>
<dbReference type="PANTHER" id="PTHR47818:SF2">
    <property type="entry name" value="F-BOX DOMAIN-CONTAINING PROTEIN"/>
    <property type="match status" value="1"/>
</dbReference>
<dbReference type="PANTHER" id="PTHR47818">
    <property type="entry name" value="RNI-LIKE SUPERFAMILY PROTEIN"/>
    <property type="match status" value="1"/>
</dbReference>
<proteinExistence type="predicted"/>
<dbReference type="SUPFAM" id="SSF52047">
    <property type="entry name" value="RNI-like"/>
    <property type="match status" value="2"/>
</dbReference>
<evidence type="ECO:0000313" key="3">
    <source>
        <dbReference type="Proteomes" id="UP000306102"/>
    </source>
</evidence>
<dbReference type="InterPro" id="IPR032675">
    <property type="entry name" value="LRR_dom_sf"/>
</dbReference>
<keyword evidence="3" id="KW-1185">Reference proteome</keyword>
<dbReference type="STRING" id="542762.A0A4S4EJP9"/>
<protein>
    <submittedName>
        <fullName evidence="2">Uncharacterized protein</fullName>
    </submittedName>
</protein>
<dbReference type="Pfam" id="PF13516">
    <property type="entry name" value="LRR_6"/>
    <property type="match status" value="1"/>
</dbReference>
<comment type="caution">
    <text evidence="2">The sequence shown here is derived from an EMBL/GenBank/DDBJ whole genome shotgun (WGS) entry which is preliminary data.</text>
</comment>
<accession>A0A4S4EJP9</accession>
<dbReference type="AlphaFoldDB" id="A0A4S4EJP9"/>
<feature type="compositionally biased region" description="Acidic residues" evidence="1">
    <location>
        <begin position="52"/>
        <end position="62"/>
    </location>
</feature>
<name>A0A4S4EJP9_CAMSN</name>
<dbReference type="Gene3D" id="3.80.10.10">
    <property type="entry name" value="Ribonuclease Inhibitor"/>
    <property type="match status" value="1"/>
</dbReference>
<reference evidence="2 3" key="1">
    <citation type="journal article" date="2018" name="Proc. Natl. Acad. Sci. U.S.A.">
        <title>Draft genome sequence of Camellia sinensis var. sinensis provides insights into the evolution of the tea genome and tea quality.</title>
        <authorList>
            <person name="Wei C."/>
            <person name="Yang H."/>
            <person name="Wang S."/>
            <person name="Zhao J."/>
            <person name="Liu C."/>
            <person name="Gao L."/>
            <person name="Xia E."/>
            <person name="Lu Y."/>
            <person name="Tai Y."/>
            <person name="She G."/>
            <person name="Sun J."/>
            <person name="Cao H."/>
            <person name="Tong W."/>
            <person name="Gao Q."/>
            <person name="Li Y."/>
            <person name="Deng W."/>
            <person name="Jiang X."/>
            <person name="Wang W."/>
            <person name="Chen Q."/>
            <person name="Zhang S."/>
            <person name="Li H."/>
            <person name="Wu J."/>
            <person name="Wang P."/>
            <person name="Li P."/>
            <person name="Shi C."/>
            <person name="Zheng F."/>
            <person name="Jian J."/>
            <person name="Huang B."/>
            <person name="Shan D."/>
            <person name="Shi M."/>
            <person name="Fang C."/>
            <person name="Yue Y."/>
            <person name="Li F."/>
            <person name="Li D."/>
            <person name="Wei S."/>
            <person name="Han B."/>
            <person name="Jiang C."/>
            <person name="Yin Y."/>
            <person name="Xia T."/>
            <person name="Zhang Z."/>
            <person name="Bennetzen J.L."/>
            <person name="Zhao S."/>
            <person name="Wan X."/>
        </authorList>
    </citation>
    <scope>NUCLEOTIDE SEQUENCE [LARGE SCALE GENOMIC DNA]</scope>
    <source>
        <strain evidence="3">cv. Shuchazao</strain>
        <tissue evidence="2">Leaf</tissue>
    </source>
</reference>
<evidence type="ECO:0000256" key="1">
    <source>
        <dbReference type="SAM" id="MobiDB-lite"/>
    </source>
</evidence>
<dbReference type="EMBL" id="SDRB02004099">
    <property type="protein sequence ID" value="THG16402.1"/>
    <property type="molecule type" value="Genomic_DNA"/>
</dbReference>
<gene>
    <name evidence="2" type="ORF">TEA_005845</name>
</gene>